<feature type="region of interest" description="Disordered" evidence="1">
    <location>
        <begin position="196"/>
        <end position="222"/>
    </location>
</feature>
<dbReference type="AlphaFoldDB" id="A0AAD6SEG2"/>
<gene>
    <name evidence="2" type="ORF">C8F04DRAFT_1190940</name>
</gene>
<feature type="compositionally biased region" description="Polar residues" evidence="1">
    <location>
        <begin position="204"/>
        <end position="214"/>
    </location>
</feature>
<comment type="caution">
    <text evidence="2">The sequence shown here is derived from an EMBL/GenBank/DDBJ whole genome shotgun (WGS) entry which is preliminary data.</text>
</comment>
<evidence type="ECO:0000256" key="1">
    <source>
        <dbReference type="SAM" id="MobiDB-lite"/>
    </source>
</evidence>
<sequence length="493" mass="54036">MFSTQLVSRARKRDGNCGGYGGVDVDDEGQNDGDEGRDIGGGHRGRRGTKGRNAKYEGNWIAVGKTFGSCGIAVVNCGNWSRISVVSIVSVRAQRELVRITTLYCHFAANFVPYTDPIQQCLTQTLMFWLTNILQRNAGPTKALSALLMTMRNVFATSSLPSKPSTSRLPPTSPTPLITPAVKAMNSALYMLPDPDDMTGLPIDTNQNSNTQSAKGDPEPDTIPCVKHITVPFTLATYPRIIMPFPRLTQNMNPAQVEGIKAAPTEYIAVLPHGAGRSFYQRGLRRQQDPTCPSQLTKAISITLYPLRLAHVHLYRDSGALKGDKRGTKEVLFTLLRTLSMEVVYLAVYRGHHVGKGGHFTLLRTLSVEVVYLVVYRGHHEGNGGHFTLLRTLSVEVVYLVVYRGHHVGKGGQKCRWGIWRCIWWCMGDTMGVKGDRSIGRHSGRGTGFFKVKCTSFGALSECHKVIDDGLKALIGALGLCEESSAEKLANTS</sequence>
<protein>
    <submittedName>
        <fullName evidence="2">Uncharacterized protein</fullName>
    </submittedName>
</protein>
<accession>A0AAD6SEG2</accession>
<reference evidence="2" key="1">
    <citation type="submission" date="2023-03" db="EMBL/GenBank/DDBJ databases">
        <title>Massive genome expansion in bonnet fungi (Mycena s.s.) driven by repeated elements and novel gene families across ecological guilds.</title>
        <authorList>
            <consortium name="Lawrence Berkeley National Laboratory"/>
            <person name="Harder C.B."/>
            <person name="Miyauchi S."/>
            <person name="Viragh M."/>
            <person name="Kuo A."/>
            <person name="Thoen E."/>
            <person name="Andreopoulos B."/>
            <person name="Lu D."/>
            <person name="Skrede I."/>
            <person name="Drula E."/>
            <person name="Henrissat B."/>
            <person name="Morin E."/>
            <person name="Kohler A."/>
            <person name="Barry K."/>
            <person name="LaButti K."/>
            <person name="Morin E."/>
            <person name="Salamov A."/>
            <person name="Lipzen A."/>
            <person name="Mereny Z."/>
            <person name="Hegedus B."/>
            <person name="Baldrian P."/>
            <person name="Stursova M."/>
            <person name="Weitz H."/>
            <person name="Taylor A."/>
            <person name="Grigoriev I.V."/>
            <person name="Nagy L.G."/>
            <person name="Martin F."/>
            <person name="Kauserud H."/>
        </authorList>
    </citation>
    <scope>NUCLEOTIDE SEQUENCE</scope>
    <source>
        <strain evidence="2">CBHHK200</strain>
    </source>
</reference>
<organism evidence="2 3">
    <name type="scientific">Mycena alexandri</name>
    <dbReference type="NCBI Taxonomy" id="1745969"/>
    <lineage>
        <taxon>Eukaryota</taxon>
        <taxon>Fungi</taxon>
        <taxon>Dikarya</taxon>
        <taxon>Basidiomycota</taxon>
        <taxon>Agaricomycotina</taxon>
        <taxon>Agaricomycetes</taxon>
        <taxon>Agaricomycetidae</taxon>
        <taxon>Agaricales</taxon>
        <taxon>Marasmiineae</taxon>
        <taxon>Mycenaceae</taxon>
        <taxon>Mycena</taxon>
    </lineage>
</organism>
<dbReference type="Proteomes" id="UP001218188">
    <property type="component" value="Unassembled WGS sequence"/>
</dbReference>
<dbReference type="EMBL" id="JARJCM010000145">
    <property type="protein sequence ID" value="KAJ7026025.1"/>
    <property type="molecule type" value="Genomic_DNA"/>
</dbReference>
<name>A0AAD6SEG2_9AGAR</name>
<feature type="compositionally biased region" description="Acidic residues" evidence="1">
    <location>
        <begin position="24"/>
        <end position="33"/>
    </location>
</feature>
<keyword evidence="3" id="KW-1185">Reference proteome</keyword>
<feature type="region of interest" description="Disordered" evidence="1">
    <location>
        <begin position="21"/>
        <end position="51"/>
    </location>
</feature>
<evidence type="ECO:0000313" key="2">
    <source>
        <dbReference type="EMBL" id="KAJ7026025.1"/>
    </source>
</evidence>
<evidence type="ECO:0000313" key="3">
    <source>
        <dbReference type="Proteomes" id="UP001218188"/>
    </source>
</evidence>
<proteinExistence type="predicted"/>